<comment type="similarity">
    <text evidence="8">Belongs to the methylthiotransferase family. RimO subfamily.</text>
</comment>
<evidence type="ECO:0000256" key="8">
    <source>
        <dbReference type="HAMAP-Rule" id="MF_01865"/>
    </source>
</evidence>
<dbReference type="PROSITE" id="PS01278">
    <property type="entry name" value="MTTASE_RADICAL"/>
    <property type="match status" value="1"/>
</dbReference>
<dbReference type="GO" id="GO:0005829">
    <property type="term" value="C:cytosol"/>
    <property type="evidence" value="ECO:0007669"/>
    <property type="project" value="TreeGrafter"/>
</dbReference>
<dbReference type="GO" id="GO:0005840">
    <property type="term" value="C:ribosome"/>
    <property type="evidence" value="ECO:0007669"/>
    <property type="project" value="UniProtKB-KW"/>
</dbReference>
<evidence type="ECO:0000313" key="12">
    <source>
        <dbReference type="EMBL" id="MXO76092.1"/>
    </source>
</evidence>
<dbReference type="InterPro" id="IPR005839">
    <property type="entry name" value="Methylthiotransferase"/>
</dbReference>
<dbReference type="GO" id="GO:0103039">
    <property type="term" value="F:protein methylthiotransferase activity"/>
    <property type="evidence" value="ECO:0007669"/>
    <property type="project" value="UniProtKB-EC"/>
</dbReference>
<dbReference type="PROSITE" id="PS51449">
    <property type="entry name" value="MTTASE_N"/>
    <property type="match status" value="1"/>
</dbReference>
<keyword evidence="3 8" id="KW-0808">Transferase</keyword>
<comment type="function">
    <text evidence="8">Catalyzes the methylthiolation of an aspartic acid residue of ribosomal protein uS12.</text>
</comment>
<dbReference type="RefSeq" id="WP_160611915.1">
    <property type="nucleotide sequence ID" value="NZ_WTZA01000002.1"/>
</dbReference>
<feature type="binding site" evidence="8">
    <location>
        <position position="22"/>
    </location>
    <ligand>
        <name>[4Fe-4S] cluster</name>
        <dbReference type="ChEBI" id="CHEBI:49883"/>
        <label>1</label>
    </ligand>
</feature>
<feature type="domain" description="Radical SAM core" evidence="11">
    <location>
        <begin position="145"/>
        <end position="388"/>
    </location>
</feature>
<keyword evidence="4 8" id="KW-0949">S-adenosyl-L-methionine</keyword>
<dbReference type="SMART" id="SM00729">
    <property type="entry name" value="Elp3"/>
    <property type="match status" value="1"/>
</dbReference>
<feature type="binding site" evidence="8">
    <location>
        <position position="166"/>
    </location>
    <ligand>
        <name>[4Fe-4S] cluster</name>
        <dbReference type="ChEBI" id="CHEBI:49883"/>
        <label>2</label>
        <note>4Fe-4S-S-AdoMet</note>
    </ligand>
</feature>
<evidence type="ECO:0000256" key="7">
    <source>
        <dbReference type="ARBA" id="ARBA00023014"/>
    </source>
</evidence>
<dbReference type="HAMAP" id="MF_01865">
    <property type="entry name" value="MTTase_RimO"/>
    <property type="match status" value="1"/>
</dbReference>
<keyword evidence="12" id="KW-0687">Ribonucleoprotein</keyword>
<dbReference type="Proteomes" id="UP000439522">
    <property type="component" value="Unassembled WGS sequence"/>
</dbReference>
<dbReference type="AlphaFoldDB" id="A0A6I4TFL5"/>
<gene>
    <name evidence="8 12" type="primary">rimO</name>
    <name evidence="12" type="ORF">GRI40_12785</name>
</gene>
<reference evidence="12 13" key="1">
    <citation type="submission" date="2019-12" db="EMBL/GenBank/DDBJ databases">
        <title>Genomic-based taxomic classification of the family Erythrobacteraceae.</title>
        <authorList>
            <person name="Xu L."/>
        </authorList>
    </citation>
    <scope>NUCLEOTIDE SEQUENCE [LARGE SCALE GENOMIC DNA]</scope>
    <source>
        <strain evidence="12 13">100921-2</strain>
    </source>
</reference>
<dbReference type="SFLD" id="SFLDG01061">
    <property type="entry name" value="methylthiotransferase"/>
    <property type="match status" value="1"/>
</dbReference>
<keyword evidence="1 8" id="KW-0004">4Fe-4S</keyword>
<evidence type="ECO:0000313" key="13">
    <source>
        <dbReference type="Proteomes" id="UP000439522"/>
    </source>
</evidence>
<dbReference type="FunFam" id="3.80.30.20:FF:000001">
    <property type="entry name" value="tRNA-2-methylthio-N(6)-dimethylallyladenosine synthase 2"/>
    <property type="match status" value="1"/>
</dbReference>
<evidence type="ECO:0000256" key="4">
    <source>
        <dbReference type="ARBA" id="ARBA00022691"/>
    </source>
</evidence>
<dbReference type="FunFam" id="3.40.50.12160:FF:000002">
    <property type="entry name" value="Ribosomal protein S12 methylthiotransferase RimO"/>
    <property type="match status" value="1"/>
</dbReference>
<evidence type="ECO:0000259" key="10">
    <source>
        <dbReference type="PROSITE" id="PS51449"/>
    </source>
</evidence>
<dbReference type="GO" id="GO:0035599">
    <property type="term" value="F:aspartic acid methylthiotransferase activity"/>
    <property type="evidence" value="ECO:0007669"/>
    <property type="project" value="TreeGrafter"/>
</dbReference>
<feature type="binding site" evidence="8">
    <location>
        <position position="163"/>
    </location>
    <ligand>
        <name>[4Fe-4S] cluster</name>
        <dbReference type="ChEBI" id="CHEBI:49883"/>
        <label>2</label>
        <note>4Fe-4S-S-AdoMet</note>
    </ligand>
</feature>
<keyword evidence="5 8" id="KW-0479">Metal-binding</keyword>
<evidence type="ECO:0000256" key="1">
    <source>
        <dbReference type="ARBA" id="ARBA00022485"/>
    </source>
</evidence>
<feature type="domain" description="TRAM" evidence="9">
    <location>
        <begin position="391"/>
        <end position="464"/>
    </location>
</feature>
<dbReference type="OrthoDB" id="9805215at2"/>
<name>A0A6I4TFL5_9SPHN</name>
<dbReference type="SFLD" id="SFLDS00029">
    <property type="entry name" value="Radical_SAM"/>
    <property type="match status" value="1"/>
</dbReference>
<dbReference type="InterPro" id="IPR020612">
    <property type="entry name" value="Methylthiotransferase_CS"/>
</dbReference>
<organism evidence="12 13">
    <name type="scientific">Tsuneonella aeria</name>
    <dbReference type="NCBI Taxonomy" id="1837929"/>
    <lineage>
        <taxon>Bacteria</taxon>
        <taxon>Pseudomonadati</taxon>
        <taxon>Pseudomonadota</taxon>
        <taxon>Alphaproteobacteria</taxon>
        <taxon>Sphingomonadales</taxon>
        <taxon>Erythrobacteraceae</taxon>
        <taxon>Tsuneonella</taxon>
    </lineage>
</organism>
<dbReference type="InterPro" id="IPR013848">
    <property type="entry name" value="Methylthiotransferase_N"/>
</dbReference>
<dbReference type="GO" id="GO:0006400">
    <property type="term" value="P:tRNA modification"/>
    <property type="evidence" value="ECO:0007669"/>
    <property type="project" value="InterPro"/>
</dbReference>
<evidence type="ECO:0000256" key="5">
    <source>
        <dbReference type="ARBA" id="ARBA00022723"/>
    </source>
</evidence>
<dbReference type="Pfam" id="PF00919">
    <property type="entry name" value="UPF0004"/>
    <property type="match status" value="1"/>
</dbReference>
<dbReference type="InterPro" id="IPR007197">
    <property type="entry name" value="rSAM"/>
</dbReference>
<proteinExistence type="inferred from homology"/>
<dbReference type="PROSITE" id="PS50926">
    <property type="entry name" value="TRAM"/>
    <property type="match status" value="1"/>
</dbReference>
<dbReference type="Gene3D" id="3.40.50.12160">
    <property type="entry name" value="Methylthiotransferase, N-terminal domain"/>
    <property type="match status" value="1"/>
</dbReference>
<feature type="binding site" evidence="8">
    <location>
        <position position="58"/>
    </location>
    <ligand>
        <name>[4Fe-4S] cluster</name>
        <dbReference type="ChEBI" id="CHEBI:49883"/>
        <label>1</label>
    </ligand>
</feature>
<evidence type="ECO:0000259" key="11">
    <source>
        <dbReference type="PROSITE" id="PS51918"/>
    </source>
</evidence>
<dbReference type="SUPFAM" id="SSF102114">
    <property type="entry name" value="Radical SAM enzymes"/>
    <property type="match status" value="1"/>
</dbReference>
<dbReference type="InterPro" id="IPR002792">
    <property type="entry name" value="TRAM_dom"/>
</dbReference>
<dbReference type="Pfam" id="PF18693">
    <property type="entry name" value="TRAM_2"/>
    <property type="match status" value="1"/>
</dbReference>
<keyword evidence="6 8" id="KW-0408">Iron</keyword>
<comment type="catalytic activity">
    <reaction evidence="8">
        <text>L-aspartate(89)-[ribosomal protein uS12]-hydrogen + (sulfur carrier)-SH + AH2 + 2 S-adenosyl-L-methionine = 3-methylsulfanyl-L-aspartate(89)-[ribosomal protein uS12]-hydrogen + (sulfur carrier)-H + 5'-deoxyadenosine + L-methionine + A + S-adenosyl-L-homocysteine + 2 H(+)</text>
        <dbReference type="Rhea" id="RHEA:37087"/>
        <dbReference type="Rhea" id="RHEA-COMP:10460"/>
        <dbReference type="Rhea" id="RHEA-COMP:10461"/>
        <dbReference type="Rhea" id="RHEA-COMP:14737"/>
        <dbReference type="Rhea" id="RHEA-COMP:14739"/>
        <dbReference type="ChEBI" id="CHEBI:13193"/>
        <dbReference type="ChEBI" id="CHEBI:15378"/>
        <dbReference type="ChEBI" id="CHEBI:17319"/>
        <dbReference type="ChEBI" id="CHEBI:17499"/>
        <dbReference type="ChEBI" id="CHEBI:29917"/>
        <dbReference type="ChEBI" id="CHEBI:29961"/>
        <dbReference type="ChEBI" id="CHEBI:57844"/>
        <dbReference type="ChEBI" id="CHEBI:57856"/>
        <dbReference type="ChEBI" id="CHEBI:59789"/>
        <dbReference type="ChEBI" id="CHEBI:64428"/>
        <dbReference type="ChEBI" id="CHEBI:73599"/>
        <dbReference type="EC" id="2.8.4.4"/>
    </reaction>
</comment>
<dbReference type="EC" id="2.8.4.4" evidence="8"/>
<dbReference type="InterPro" id="IPR038135">
    <property type="entry name" value="Methylthiotransferase_N_sf"/>
</dbReference>
<dbReference type="NCBIfam" id="TIGR01125">
    <property type="entry name" value="30S ribosomal protein S12 methylthiotransferase RimO"/>
    <property type="match status" value="1"/>
</dbReference>
<keyword evidence="12" id="KW-0689">Ribosomal protein</keyword>
<feature type="domain" description="MTTase N-terminal" evidence="10">
    <location>
        <begin position="13"/>
        <end position="123"/>
    </location>
</feature>
<keyword evidence="13" id="KW-1185">Reference proteome</keyword>
<evidence type="ECO:0000256" key="6">
    <source>
        <dbReference type="ARBA" id="ARBA00023004"/>
    </source>
</evidence>
<dbReference type="EMBL" id="WTZA01000002">
    <property type="protein sequence ID" value="MXO76092.1"/>
    <property type="molecule type" value="Genomic_DNA"/>
</dbReference>
<comment type="caution">
    <text evidence="12">The sequence shown here is derived from an EMBL/GenBank/DDBJ whole genome shotgun (WGS) entry which is preliminary data.</text>
</comment>
<dbReference type="CDD" id="cd01335">
    <property type="entry name" value="Radical_SAM"/>
    <property type="match status" value="1"/>
</dbReference>
<dbReference type="SFLD" id="SFLDG01082">
    <property type="entry name" value="B12-binding_domain_containing"/>
    <property type="match status" value="1"/>
</dbReference>
<keyword evidence="2 8" id="KW-0963">Cytoplasm</keyword>
<dbReference type="PROSITE" id="PS51918">
    <property type="entry name" value="RADICAL_SAM"/>
    <property type="match status" value="1"/>
</dbReference>
<dbReference type="GO" id="GO:0046872">
    <property type="term" value="F:metal ion binding"/>
    <property type="evidence" value="ECO:0007669"/>
    <property type="project" value="UniProtKB-KW"/>
</dbReference>
<dbReference type="Pfam" id="PF04055">
    <property type="entry name" value="Radical_SAM"/>
    <property type="match status" value="1"/>
</dbReference>
<dbReference type="PANTHER" id="PTHR43837:SF1">
    <property type="entry name" value="RIBOSOMAL PROTEIN US12 METHYLTHIOTRANSFERASE RIMO"/>
    <property type="match status" value="1"/>
</dbReference>
<dbReference type="InterPro" id="IPR012340">
    <property type="entry name" value="NA-bd_OB-fold"/>
</dbReference>
<dbReference type="GO" id="GO:0051539">
    <property type="term" value="F:4 iron, 4 sulfur cluster binding"/>
    <property type="evidence" value="ECO:0007669"/>
    <property type="project" value="UniProtKB-UniRule"/>
</dbReference>
<accession>A0A6I4TFL5</accession>
<dbReference type="InterPro" id="IPR058240">
    <property type="entry name" value="rSAM_sf"/>
</dbReference>
<dbReference type="NCBIfam" id="TIGR00089">
    <property type="entry name" value="MiaB/RimO family radical SAM methylthiotransferase"/>
    <property type="match status" value="1"/>
</dbReference>
<dbReference type="Gene3D" id="2.40.50.140">
    <property type="entry name" value="Nucleic acid-binding proteins"/>
    <property type="match status" value="1"/>
</dbReference>
<dbReference type="PANTHER" id="PTHR43837">
    <property type="entry name" value="RIBOSOMAL PROTEIN S12 METHYLTHIOTRANSFERASE RIMO"/>
    <property type="match status" value="1"/>
</dbReference>
<comment type="cofactor">
    <cofactor evidence="8">
        <name>[4Fe-4S] cluster</name>
        <dbReference type="ChEBI" id="CHEBI:49883"/>
    </cofactor>
    <text evidence="8">Binds 2 [4Fe-4S] clusters. One cluster is coordinated with 3 cysteines and an exchangeable S-adenosyl-L-methionine.</text>
</comment>
<evidence type="ECO:0000256" key="3">
    <source>
        <dbReference type="ARBA" id="ARBA00022679"/>
    </source>
</evidence>
<sequence length="464" mass="50557">MSTHSPTSIPDQKKVGMVSLGCPKALVDSERILTALRADGYSMSADYAGADVVLVNTCGFLDSAKEESLEAIGEAIAENGRVIVTGCMGEEAEAIRARFPQVLAVTGAQQYEAVVDAVRAAAPPSQGPFVDLVPQVYADDGGIKLTPRHYSYLKISEGCNHSCAFCIIPQLRGRLASRRIDAVLREAEKLVAAGTRELLVISQDTSAYGVDIRHEERMWHGHPVRAHMTDLARELGQLRTPEGASPWVRLHYVYPYPHVDAVIPLMAEGLLTPYLDIPFQHASPKVLRAMKRPANEARVLERIRAWRAIAPDLTIRSSFVVGFPGETEDDFRYLLDWLEEAQLDRVGGFRFEPVDGAAANALPDPVPETVKEERYARLMEVTERISAAKLAAKVGRVLPVIVDEVGEPDADGDIGATARSQADAPEIDGQVFLRNVSADLRPGDFANVLVEDADAHDLFGAPVH</sequence>
<feature type="binding site" evidence="8">
    <location>
        <position position="159"/>
    </location>
    <ligand>
        <name>[4Fe-4S] cluster</name>
        <dbReference type="ChEBI" id="CHEBI:49883"/>
        <label>2</label>
        <note>4Fe-4S-S-AdoMet</note>
    </ligand>
</feature>
<evidence type="ECO:0000259" key="9">
    <source>
        <dbReference type="PROSITE" id="PS50926"/>
    </source>
</evidence>
<keyword evidence="7 8" id="KW-0411">Iron-sulfur</keyword>
<dbReference type="Gene3D" id="3.80.30.20">
    <property type="entry name" value="tm_1862 like domain"/>
    <property type="match status" value="1"/>
</dbReference>
<dbReference type="InterPro" id="IPR006638">
    <property type="entry name" value="Elp3/MiaA/NifB-like_rSAM"/>
</dbReference>
<protein>
    <recommendedName>
        <fullName evidence="8">Ribosomal protein uS12 methylthiotransferase RimO</fullName>
        <shortName evidence="8">uS12 MTTase</shortName>
        <shortName evidence="8">uS12 methylthiotransferase</shortName>
        <ecNumber evidence="8">2.8.4.4</ecNumber>
    </recommendedName>
    <alternativeName>
        <fullName evidence="8">Ribosomal protein uS12 (aspartate-C(3))-methylthiotransferase</fullName>
    </alternativeName>
    <alternativeName>
        <fullName evidence="8">Ribosome maturation factor RimO</fullName>
    </alternativeName>
</protein>
<dbReference type="InterPro" id="IPR023404">
    <property type="entry name" value="rSAM_horseshoe"/>
</dbReference>
<comment type="subcellular location">
    <subcellularLocation>
        <location evidence="8">Cytoplasm</location>
    </subcellularLocation>
</comment>
<dbReference type="InterPro" id="IPR005840">
    <property type="entry name" value="Ribosomal_uS12_MeSTrfase_RimO"/>
</dbReference>
<dbReference type="SFLD" id="SFLDF00274">
    <property type="entry name" value="ribosomal_protein_S12_methylth"/>
    <property type="match status" value="1"/>
</dbReference>
<evidence type="ECO:0000256" key="2">
    <source>
        <dbReference type="ARBA" id="ARBA00022490"/>
    </source>
</evidence>
<feature type="binding site" evidence="8">
    <location>
        <position position="87"/>
    </location>
    <ligand>
        <name>[4Fe-4S] cluster</name>
        <dbReference type="ChEBI" id="CHEBI:49883"/>
        <label>1</label>
    </ligand>
</feature>